<keyword evidence="1" id="KW-0472">Membrane</keyword>
<evidence type="ECO:0000313" key="2">
    <source>
        <dbReference type="Proteomes" id="UP000887569"/>
    </source>
</evidence>
<accession>A0A915AGG1</accession>
<feature type="transmembrane region" description="Helical" evidence="1">
    <location>
        <begin position="14"/>
        <end position="33"/>
    </location>
</feature>
<organism evidence="2 3">
    <name type="scientific">Parascaris univalens</name>
    <name type="common">Nematode worm</name>
    <dbReference type="NCBI Taxonomy" id="6257"/>
    <lineage>
        <taxon>Eukaryota</taxon>
        <taxon>Metazoa</taxon>
        <taxon>Ecdysozoa</taxon>
        <taxon>Nematoda</taxon>
        <taxon>Chromadorea</taxon>
        <taxon>Rhabditida</taxon>
        <taxon>Spirurina</taxon>
        <taxon>Ascaridomorpha</taxon>
        <taxon>Ascaridoidea</taxon>
        <taxon>Ascarididae</taxon>
        <taxon>Parascaris</taxon>
    </lineage>
</organism>
<dbReference type="AlphaFoldDB" id="A0A915AGG1"/>
<protein>
    <submittedName>
        <fullName evidence="3">Ovule protein</fullName>
    </submittedName>
</protein>
<name>A0A915AGG1_PARUN</name>
<keyword evidence="2" id="KW-1185">Reference proteome</keyword>
<proteinExistence type="predicted"/>
<sequence length="102" mass="12098">MQDSVSPALAISSVLYSFVLFIVYVIPIVRLLYDYFYRIESKKKEERVDSRGLPTSKKQRRCTIYGQSEEAGCKRRNKICYDTTNETYDHRLQYCSINGFWF</sequence>
<dbReference type="Proteomes" id="UP000887569">
    <property type="component" value="Unplaced"/>
</dbReference>
<evidence type="ECO:0000256" key="1">
    <source>
        <dbReference type="SAM" id="Phobius"/>
    </source>
</evidence>
<keyword evidence="1" id="KW-0812">Transmembrane</keyword>
<dbReference type="WBParaSite" id="PgR006_g138_t02">
    <property type="protein sequence ID" value="PgR006_g138_t02"/>
    <property type="gene ID" value="PgR006_g138"/>
</dbReference>
<evidence type="ECO:0000313" key="3">
    <source>
        <dbReference type="WBParaSite" id="PgR006_g138_t02"/>
    </source>
</evidence>
<keyword evidence="1" id="KW-1133">Transmembrane helix</keyword>
<reference evidence="3" key="1">
    <citation type="submission" date="2022-11" db="UniProtKB">
        <authorList>
            <consortium name="WormBaseParasite"/>
        </authorList>
    </citation>
    <scope>IDENTIFICATION</scope>
</reference>